<feature type="transmembrane region" description="Helical" evidence="8">
    <location>
        <begin position="82"/>
        <end position="104"/>
    </location>
</feature>
<dbReference type="RefSeq" id="WP_094205472.1">
    <property type="nucleotide sequence ID" value="NZ_CAUPKI010000012.1"/>
</dbReference>
<feature type="transmembrane region" description="Helical" evidence="8">
    <location>
        <begin position="12"/>
        <end position="29"/>
    </location>
</feature>
<keyword evidence="5 8" id="KW-0812">Transmembrane</keyword>
<feature type="transmembrane region" description="Helical" evidence="8">
    <location>
        <begin position="239"/>
        <end position="256"/>
    </location>
</feature>
<evidence type="ECO:0000256" key="8">
    <source>
        <dbReference type="SAM" id="Phobius"/>
    </source>
</evidence>
<keyword evidence="3" id="KW-0813">Transport</keyword>
<evidence type="ECO:0000256" key="1">
    <source>
        <dbReference type="ARBA" id="ARBA00004651"/>
    </source>
</evidence>
<comment type="similarity">
    <text evidence="2">Belongs to the autoinducer-2 exporter (AI-2E) (TC 2.A.86) family.</text>
</comment>
<dbReference type="EMBL" id="NDYC01000015">
    <property type="protein sequence ID" value="OXZ28083.1"/>
    <property type="molecule type" value="Genomic_DNA"/>
</dbReference>
<dbReference type="GO" id="GO:0005886">
    <property type="term" value="C:plasma membrane"/>
    <property type="evidence" value="ECO:0007669"/>
    <property type="project" value="UniProtKB-SubCell"/>
</dbReference>
<keyword evidence="6 8" id="KW-1133">Transmembrane helix</keyword>
<dbReference type="AlphaFoldDB" id="A0A233V6R2"/>
<evidence type="ECO:0000256" key="3">
    <source>
        <dbReference type="ARBA" id="ARBA00022448"/>
    </source>
</evidence>
<feature type="transmembrane region" description="Helical" evidence="8">
    <location>
        <begin position="329"/>
        <end position="362"/>
    </location>
</feature>
<comment type="caution">
    <text evidence="9">The sequence shown here is derived from an EMBL/GenBank/DDBJ whole genome shotgun (WGS) entry which is preliminary data.</text>
</comment>
<dbReference type="InterPro" id="IPR002549">
    <property type="entry name" value="AI-2E-like"/>
</dbReference>
<proteinExistence type="inferred from homology"/>
<keyword evidence="7 8" id="KW-0472">Membrane</keyword>
<protein>
    <submittedName>
        <fullName evidence="9">AI-2E family transporter</fullName>
    </submittedName>
</protein>
<evidence type="ECO:0000256" key="5">
    <source>
        <dbReference type="ARBA" id="ARBA00022692"/>
    </source>
</evidence>
<feature type="transmembrane region" description="Helical" evidence="8">
    <location>
        <begin position="41"/>
        <end position="61"/>
    </location>
</feature>
<organism evidence="9 10">
    <name type="scientific">Finegoldia magna</name>
    <name type="common">Peptostreptococcus magnus</name>
    <dbReference type="NCBI Taxonomy" id="1260"/>
    <lineage>
        <taxon>Bacteria</taxon>
        <taxon>Bacillati</taxon>
        <taxon>Bacillota</taxon>
        <taxon>Tissierellia</taxon>
        <taxon>Tissierellales</taxon>
        <taxon>Peptoniphilaceae</taxon>
        <taxon>Finegoldia</taxon>
    </lineage>
</organism>
<reference evidence="10" key="1">
    <citation type="submission" date="2017-04" db="EMBL/GenBank/DDBJ databases">
        <title>Finegoldia magna isolated from orthopedic joint implant-associated infections.</title>
        <authorList>
            <person name="Bjorklund S."/>
            <person name="Bruggemann H."/>
            <person name="Jensen A."/>
            <person name="Hellmark B."/>
            <person name="Soderquist B."/>
        </authorList>
    </citation>
    <scope>NUCLEOTIDE SEQUENCE [LARGE SCALE GENOMIC DNA]</scope>
    <source>
        <strain evidence="10">CCUG 54800</strain>
    </source>
</reference>
<keyword evidence="4" id="KW-1003">Cell membrane</keyword>
<dbReference type="Proteomes" id="UP000215413">
    <property type="component" value="Unassembled WGS sequence"/>
</dbReference>
<evidence type="ECO:0000313" key="9">
    <source>
        <dbReference type="EMBL" id="OXZ28083.1"/>
    </source>
</evidence>
<gene>
    <name evidence="9" type="ORF">B9N49_03060</name>
</gene>
<dbReference type="PANTHER" id="PTHR21716">
    <property type="entry name" value="TRANSMEMBRANE PROTEIN"/>
    <property type="match status" value="1"/>
</dbReference>
<feature type="transmembrane region" description="Helical" evidence="8">
    <location>
        <begin position="262"/>
        <end position="291"/>
    </location>
</feature>
<evidence type="ECO:0000256" key="4">
    <source>
        <dbReference type="ARBA" id="ARBA00022475"/>
    </source>
</evidence>
<evidence type="ECO:0000256" key="2">
    <source>
        <dbReference type="ARBA" id="ARBA00009773"/>
    </source>
</evidence>
<dbReference type="PANTHER" id="PTHR21716:SF53">
    <property type="entry name" value="PERMEASE PERM-RELATED"/>
    <property type="match status" value="1"/>
</dbReference>
<name>A0A233V6R2_FINMA</name>
<dbReference type="Pfam" id="PF01594">
    <property type="entry name" value="AI-2E_transport"/>
    <property type="match status" value="1"/>
</dbReference>
<comment type="subcellular location">
    <subcellularLocation>
        <location evidence="1">Cell membrane</location>
        <topology evidence="1">Multi-pass membrane protein</topology>
    </subcellularLocation>
</comment>
<evidence type="ECO:0000313" key="10">
    <source>
        <dbReference type="Proteomes" id="UP000215413"/>
    </source>
</evidence>
<sequence length="381" mass="42504">MKLLKEDKKKIQIGIIILIVPVILAYLLFNGKSIGNVLGTFMAIISPFIIGAALAFVLNMPMNFIENKIFKKWTSKPGLKRAISLLISLVIVSAIIAFVVILIIPNFFEAIKSLIQGIPVLVEKLRKYPEVAKQLDKIYDTYAITNTHDLVVKLKPYLTKNGLDILNNVFFGISTVFSVVLSFVVSFTFAIYLLFSKETLRRQFTELAYVFFSGKTANKILIFFKVAYEKFYSFFKGQFIEAFMLGFMCFIGMYLLKIPNAATVSVLIGFGALIPLVGAILGAALGALIILIESFSKAIMFVIFIIVLQQFDGNVTYPRIVGSSVGLPSIWVLVAVTIGAALSGIVGMLIFVPIFATIYELLYRYKKKKLKDKNICIIEEK</sequence>
<evidence type="ECO:0000256" key="7">
    <source>
        <dbReference type="ARBA" id="ARBA00023136"/>
    </source>
</evidence>
<evidence type="ECO:0000256" key="6">
    <source>
        <dbReference type="ARBA" id="ARBA00022989"/>
    </source>
</evidence>
<dbReference type="GO" id="GO:0055085">
    <property type="term" value="P:transmembrane transport"/>
    <property type="evidence" value="ECO:0007669"/>
    <property type="project" value="TreeGrafter"/>
</dbReference>
<feature type="transmembrane region" description="Helical" evidence="8">
    <location>
        <begin position="169"/>
        <end position="195"/>
    </location>
</feature>
<accession>A0A233V6R2</accession>